<dbReference type="GO" id="GO:0005524">
    <property type="term" value="F:ATP binding"/>
    <property type="evidence" value="ECO:0007669"/>
    <property type="project" value="UniProtKB-KW"/>
</dbReference>
<name>A0A1E5WHJ7_9POAL</name>
<evidence type="ECO:0000256" key="3">
    <source>
        <dbReference type="ARBA" id="ARBA00022679"/>
    </source>
</evidence>
<dbReference type="STRING" id="888268.A0A1E5WHJ7"/>
<dbReference type="InterPro" id="IPR016135">
    <property type="entry name" value="UBQ-conjugating_enzyme/RWD"/>
</dbReference>
<dbReference type="PANTHER" id="PTHR24068">
    <property type="entry name" value="UBIQUITIN-CONJUGATING ENZYME E2"/>
    <property type="match status" value="1"/>
</dbReference>
<keyword evidence="3" id="KW-0808">Transferase</keyword>
<feature type="domain" description="UBC core" evidence="8">
    <location>
        <begin position="14"/>
        <end position="161"/>
    </location>
</feature>
<evidence type="ECO:0000256" key="2">
    <source>
        <dbReference type="ARBA" id="ARBA00004906"/>
    </source>
</evidence>
<dbReference type="InterPro" id="IPR000608">
    <property type="entry name" value="UBC"/>
</dbReference>
<dbReference type="SMART" id="SM00212">
    <property type="entry name" value="UBCc"/>
    <property type="match status" value="1"/>
</dbReference>
<evidence type="ECO:0000256" key="4">
    <source>
        <dbReference type="ARBA" id="ARBA00022741"/>
    </source>
</evidence>
<evidence type="ECO:0000313" key="9">
    <source>
        <dbReference type="EMBL" id="OEL36872.1"/>
    </source>
</evidence>
<reference evidence="9 10" key="1">
    <citation type="submission" date="2016-09" db="EMBL/GenBank/DDBJ databases">
        <title>The draft genome of Dichanthelium oligosanthes: A C3 panicoid grass species.</title>
        <authorList>
            <person name="Studer A.J."/>
            <person name="Schnable J.C."/>
            <person name="Brutnell T.P."/>
        </authorList>
    </citation>
    <scope>NUCLEOTIDE SEQUENCE [LARGE SCALE GENOMIC DNA]</scope>
    <source>
        <strain evidence="10">cv. Kellogg 1175</strain>
        <tissue evidence="9">Leaf</tissue>
    </source>
</reference>
<dbReference type="SUPFAM" id="SSF54495">
    <property type="entry name" value="UBC-like"/>
    <property type="match status" value="1"/>
</dbReference>
<keyword evidence="7" id="KW-0175">Coiled coil</keyword>
<evidence type="ECO:0000313" key="10">
    <source>
        <dbReference type="Proteomes" id="UP000095767"/>
    </source>
</evidence>
<sequence>MGAAPSSPTKTEKDPCKRIRKELHRLWVDPPAFCRPGASPVTDLLHWEAVIDGPEDSPYAGGTFPVDVEFTSDHPVKPPNITFKTKVYHPNINSEGQMVLDIFKENWSPAMTIEKLLLSMVSVLFHPMLDHPVNSTIARLYTTDVELYEKKARAWTRRYASTPVISYYPQKGDENWDDYCDAIAHHNAELEKEERRREAERLRRAAAAASSACHKVRGNGLKLLWKRTVTFLQSRS</sequence>
<dbReference type="Proteomes" id="UP000095767">
    <property type="component" value="Unassembled WGS sequence"/>
</dbReference>
<dbReference type="OrthoDB" id="9978460at2759"/>
<dbReference type="EMBL" id="LWDX02007603">
    <property type="protein sequence ID" value="OEL36872.1"/>
    <property type="molecule type" value="Genomic_DNA"/>
</dbReference>
<comment type="pathway">
    <text evidence="2">Protein modification; protein ubiquitination.</text>
</comment>
<gene>
    <name evidence="9" type="ORF">BAE44_0002109</name>
</gene>
<evidence type="ECO:0000256" key="5">
    <source>
        <dbReference type="ARBA" id="ARBA00022786"/>
    </source>
</evidence>
<dbReference type="Pfam" id="PF00179">
    <property type="entry name" value="UQ_con"/>
    <property type="match status" value="1"/>
</dbReference>
<evidence type="ECO:0000256" key="1">
    <source>
        <dbReference type="ARBA" id="ARBA00000485"/>
    </source>
</evidence>
<comment type="catalytic activity">
    <reaction evidence="1">
        <text>S-ubiquitinyl-[E1 ubiquitin-activating enzyme]-L-cysteine + [E2 ubiquitin-conjugating enzyme]-L-cysteine = [E1 ubiquitin-activating enzyme]-L-cysteine + S-ubiquitinyl-[E2 ubiquitin-conjugating enzyme]-L-cysteine.</text>
        <dbReference type="EC" id="2.3.2.23"/>
    </reaction>
</comment>
<dbReference type="GO" id="GO:0061631">
    <property type="term" value="F:ubiquitin conjugating enzyme activity"/>
    <property type="evidence" value="ECO:0007669"/>
    <property type="project" value="UniProtKB-EC"/>
</dbReference>
<comment type="caution">
    <text evidence="9">The sequence shown here is derived from an EMBL/GenBank/DDBJ whole genome shotgun (WGS) entry which is preliminary data.</text>
</comment>
<evidence type="ECO:0000256" key="6">
    <source>
        <dbReference type="ARBA" id="ARBA00022840"/>
    </source>
</evidence>
<keyword evidence="6" id="KW-0067">ATP-binding</keyword>
<proteinExistence type="predicted"/>
<feature type="coiled-coil region" evidence="7">
    <location>
        <begin position="183"/>
        <end position="212"/>
    </location>
</feature>
<keyword evidence="4" id="KW-0547">Nucleotide-binding</keyword>
<evidence type="ECO:0000259" key="8">
    <source>
        <dbReference type="PROSITE" id="PS50127"/>
    </source>
</evidence>
<organism evidence="9 10">
    <name type="scientific">Dichanthelium oligosanthes</name>
    <dbReference type="NCBI Taxonomy" id="888268"/>
    <lineage>
        <taxon>Eukaryota</taxon>
        <taxon>Viridiplantae</taxon>
        <taxon>Streptophyta</taxon>
        <taxon>Embryophyta</taxon>
        <taxon>Tracheophyta</taxon>
        <taxon>Spermatophyta</taxon>
        <taxon>Magnoliopsida</taxon>
        <taxon>Liliopsida</taxon>
        <taxon>Poales</taxon>
        <taxon>Poaceae</taxon>
        <taxon>PACMAD clade</taxon>
        <taxon>Panicoideae</taxon>
        <taxon>Panicodae</taxon>
        <taxon>Paniceae</taxon>
        <taxon>Dichantheliinae</taxon>
        <taxon>Dichanthelium</taxon>
    </lineage>
</organism>
<evidence type="ECO:0000256" key="7">
    <source>
        <dbReference type="SAM" id="Coils"/>
    </source>
</evidence>
<keyword evidence="5" id="KW-0833">Ubl conjugation pathway</keyword>
<keyword evidence="10" id="KW-1185">Reference proteome</keyword>
<dbReference type="AlphaFoldDB" id="A0A1E5WHJ7"/>
<protein>
    <submittedName>
        <fullName evidence="9">Ubiquitin-conjugating enzyme E2 11</fullName>
    </submittedName>
</protein>
<dbReference type="PROSITE" id="PS50127">
    <property type="entry name" value="UBC_2"/>
    <property type="match status" value="1"/>
</dbReference>
<accession>A0A1E5WHJ7</accession>
<dbReference type="Gene3D" id="3.10.110.10">
    <property type="entry name" value="Ubiquitin Conjugating Enzyme"/>
    <property type="match status" value="1"/>
</dbReference>
<dbReference type="FunFam" id="3.10.110.10:FF:000101">
    <property type="entry name" value="Ubiquitin-conjugating enzyme E2 D2"/>
    <property type="match status" value="1"/>
</dbReference>